<sequence length="156" mass="17097">MPANLFLAKVPSKCQGYEGGDVPFDVTGAAIAVYRRANAHWSMNMVVGTSGWTGQGPSAPYLFSLTICAVLVLCSSLWRSARTQTVKHLTERHVNKTQLTPKTSTTNTLLAKRGYIASPLALLSGCHTCPDHRVILLRQWAILSFKLKRVGQTTIR</sequence>
<evidence type="ECO:0000313" key="3">
    <source>
        <dbReference type="Proteomes" id="UP000814176"/>
    </source>
</evidence>
<dbReference type="EMBL" id="JADCUA010000009">
    <property type="protein sequence ID" value="KAH9837272.1"/>
    <property type="molecule type" value="Genomic_DNA"/>
</dbReference>
<feature type="transmembrane region" description="Helical" evidence="1">
    <location>
        <begin position="59"/>
        <end position="78"/>
    </location>
</feature>
<reference evidence="2 3" key="1">
    <citation type="journal article" date="2021" name="Environ. Microbiol.">
        <title>Gene family expansions and transcriptome signatures uncover fungal adaptations to wood decay.</title>
        <authorList>
            <person name="Hage H."/>
            <person name="Miyauchi S."/>
            <person name="Viragh M."/>
            <person name="Drula E."/>
            <person name="Min B."/>
            <person name="Chaduli D."/>
            <person name="Navarro D."/>
            <person name="Favel A."/>
            <person name="Norest M."/>
            <person name="Lesage-Meessen L."/>
            <person name="Balint B."/>
            <person name="Merenyi Z."/>
            <person name="de Eugenio L."/>
            <person name="Morin E."/>
            <person name="Martinez A.T."/>
            <person name="Baldrian P."/>
            <person name="Stursova M."/>
            <person name="Martinez M.J."/>
            <person name="Novotny C."/>
            <person name="Magnuson J.K."/>
            <person name="Spatafora J.W."/>
            <person name="Maurice S."/>
            <person name="Pangilinan J."/>
            <person name="Andreopoulos W."/>
            <person name="LaButti K."/>
            <person name="Hundley H."/>
            <person name="Na H."/>
            <person name="Kuo A."/>
            <person name="Barry K."/>
            <person name="Lipzen A."/>
            <person name="Henrissat B."/>
            <person name="Riley R."/>
            <person name="Ahrendt S."/>
            <person name="Nagy L.G."/>
            <person name="Grigoriev I.V."/>
            <person name="Martin F."/>
            <person name="Rosso M.N."/>
        </authorList>
    </citation>
    <scope>NUCLEOTIDE SEQUENCE [LARGE SCALE GENOMIC DNA]</scope>
    <source>
        <strain evidence="2 3">CIRM-BRFM 1785</strain>
    </source>
</reference>
<comment type="caution">
    <text evidence="2">The sequence shown here is derived from an EMBL/GenBank/DDBJ whole genome shotgun (WGS) entry which is preliminary data.</text>
</comment>
<accession>A0ABQ8KHF1</accession>
<dbReference type="RefSeq" id="XP_047779441.1">
    <property type="nucleotide sequence ID" value="XM_047919575.1"/>
</dbReference>
<protein>
    <submittedName>
        <fullName evidence="2">Uncharacterized protein</fullName>
    </submittedName>
</protein>
<keyword evidence="1" id="KW-0812">Transmembrane</keyword>
<evidence type="ECO:0000313" key="2">
    <source>
        <dbReference type="EMBL" id="KAH9837272.1"/>
    </source>
</evidence>
<name>A0ABQ8KHF1_9APHY</name>
<dbReference type="Proteomes" id="UP000814176">
    <property type="component" value="Unassembled WGS sequence"/>
</dbReference>
<keyword evidence="1" id="KW-0472">Membrane</keyword>
<evidence type="ECO:0000256" key="1">
    <source>
        <dbReference type="SAM" id="Phobius"/>
    </source>
</evidence>
<proteinExistence type="predicted"/>
<keyword evidence="3" id="KW-1185">Reference proteome</keyword>
<organism evidence="2 3">
    <name type="scientific">Rhodofomes roseus</name>
    <dbReference type="NCBI Taxonomy" id="34475"/>
    <lineage>
        <taxon>Eukaryota</taxon>
        <taxon>Fungi</taxon>
        <taxon>Dikarya</taxon>
        <taxon>Basidiomycota</taxon>
        <taxon>Agaricomycotina</taxon>
        <taxon>Agaricomycetes</taxon>
        <taxon>Polyporales</taxon>
        <taxon>Rhodofomes</taxon>
    </lineage>
</organism>
<dbReference type="GeneID" id="72000307"/>
<gene>
    <name evidence="2" type="ORF">C8Q71DRAFT_593936</name>
</gene>
<keyword evidence="1" id="KW-1133">Transmembrane helix</keyword>